<dbReference type="Proteomes" id="UP000743899">
    <property type="component" value="Unassembled WGS sequence"/>
</dbReference>
<gene>
    <name evidence="1" type="ORF">GW534_06705</name>
</gene>
<comment type="caution">
    <text evidence="1">The sequence shown here is derived from an EMBL/GenBank/DDBJ whole genome shotgun (WGS) entry which is preliminary data.</text>
</comment>
<accession>A0ABX0A4I9</accession>
<reference evidence="1 2" key="1">
    <citation type="submission" date="2020-01" db="EMBL/GenBank/DDBJ databases">
        <title>A novel Bacillus sp. from Pasinler.</title>
        <authorList>
            <person name="Adiguzel A."/>
            <person name="Ay H."/>
            <person name="Baltaci M.O."/>
        </authorList>
    </citation>
    <scope>NUCLEOTIDE SEQUENCE [LARGE SCALE GENOMIC DNA]</scope>
    <source>
        <strain evidence="1 2">P1</strain>
    </source>
</reference>
<evidence type="ECO:0000313" key="1">
    <source>
        <dbReference type="EMBL" id="NCU17454.1"/>
    </source>
</evidence>
<dbReference type="EMBL" id="JAACYS010000022">
    <property type="protein sequence ID" value="NCU17454.1"/>
    <property type="molecule type" value="Genomic_DNA"/>
</dbReference>
<keyword evidence="2" id="KW-1185">Reference proteome</keyword>
<dbReference type="RefSeq" id="WP_161920285.1">
    <property type="nucleotide sequence ID" value="NZ_JAACYS010000022.1"/>
</dbReference>
<proteinExistence type="predicted"/>
<organism evidence="1 2">
    <name type="scientific">Pallidibacillus pasinlerensis</name>
    <dbReference type="NCBI Taxonomy" id="2703818"/>
    <lineage>
        <taxon>Bacteria</taxon>
        <taxon>Bacillati</taxon>
        <taxon>Bacillota</taxon>
        <taxon>Bacilli</taxon>
        <taxon>Bacillales</taxon>
        <taxon>Bacillaceae</taxon>
        <taxon>Pallidibacillus</taxon>
    </lineage>
</organism>
<protein>
    <submittedName>
        <fullName evidence="1">Uncharacterized protein</fullName>
    </submittedName>
</protein>
<evidence type="ECO:0000313" key="2">
    <source>
        <dbReference type="Proteomes" id="UP000743899"/>
    </source>
</evidence>
<name>A0ABX0A4I9_9BACI</name>
<sequence>MKINTSYPYPVLYMNNDDYKNSSFHASINVHKSFGEVKASVRFTLENEEIESLIENRTFVYAVHIECGQSSFRNVYKSSEKVLEISIPSNKIRGKVFFHTFILVNKSIENYTNKSFNKWFKDLQFSLEKGNIVAIGEAVEINLYEDPTELLNLPSIVTVRKSLKKEFMEVDLDSNEITISLPEYEYNQYAANANSRLKNTILSFVILPALVFVFTKVNENREDYQGYTWYQVLEKIFEENNVRLDEVGSDALPALKAAQMVLRKPLRSSFDEIEKLSRSED</sequence>